<dbReference type="Gene3D" id="3.40.50.1820">
    <property type="entry name" value="alpha/beta hydrolase"/>
    <property type="match status" value="1"/>
</dbReference>
<sequence>MDRDGSARKLIDELAAAGVQLWEEDGRLRFRAPSGVMTQERKAALTARREAVLEELRGPVAVAHPEQRHDPFPVTDVQAAYLIGRRETFAYGGVGCHGYGEIELPGLDVKRLEAAWRRLIARHDMLRAVIEQEGAQRVLPEVPEYRIDVDEADEAGFDKAVAYTRAELSHRVYRPDVWPLFTLRVTRAPGKALLHFSIDFLICDFVSIRVLLDELHTAYHHPDREPPPLEITFRDYLQAEGAARSGPLAERDRGYWLDRLDELPPAPELPLNADAESAPPRFARYELKLAEEEWAALRRRAGANGVTPSVAVLAAYAEVIGRWSGRPRFTLDITLLNRMPLHPQVNELVGDFTSVNLLAVEPDGSLAFHARAKNLQAALWTDLDHRLCSGVQVVRELARRRGSAAAIMPVVFTSAIGLDEGKAREGFAHPGYGISQTPQVWIDCQNIEHGGTLVTNWDVREGVFPDGVVEDMFAAYERLLRRLATADDAWDEVSPVPLPQAQRARRERVNDTVAPVPAGLLHEPLLARALHSPDEAAVIAADRTLTYRELVTRADGVAQELVRSGCAPGDLVAVVAGKGWRQIVAVLGTLMAGAAYVPVDVDQPPARRDQILTSAGCRLVLTEAALAGQEWPRTCRAVAVDDLAGTLPGVLPPSPTSQDALAYVIHTSGSTGTPKGVMVSHRAALNTVADINQRFEVGQNDRVLGLASLGFDLSVYDIFGPPAAGAALVLPAQDGRGDPVHWAELVADHGITLWNSVPAQLQMLADYLRAAPEVDLPTLRLALLSGDWIPVPLPDQIRGGLPGLRVISLGGATEAAIWSIYHPIGQVDPAWRSIPYGVPLANQTFHVMDAALRPNPDWVTGELYIGGIGLAEGYLHDGERTAERFITEPATGDRLYRTGDLGRYLPDGTIEFLGRQDFQVKIRGHRIELAEIETALGTHPGVAGCAVIAHGDQPAQRRLAAFAEQARREPPPLPDGNDLAGRAARAGAEILEGLNVPAYLAFLRKLDEAGLLVMLDAFRHSGLFTGPGDIHTLDEINARLGVAPRHRRLVRRFLRALTAEGVLGLSTGGRYQLRRTVDQHEQAKAWRPVAALAAAAGQDDAELLGYFRTSAQRLPDLLRDVEDPAKLLFPEGRFDVSDRLYSGTLFNRWAGRMAAATVRGLLEGHRGTARVLEVGAGAGGTTAEVLDRLDGIPVDYLCTDLSPFFLDEARRRFGHRTDVGYAPLDLDVDLRSQGLAPNSVDLVVAGDVLHATRDIGATLANLTQVLKPGGWIVFVEMTRDHYQIMASLELLVRLDQSLGDFADLRRGTDATFLDAEQWTAMLEQAGAEPVLCLPGPSEAMAEVGIRAFAARVKAGRTPLDPAELREHLAARLPDYMIPPAIQVVDALPYNSSGKLDRSALNRWADRGGSAPAVAGEAPRTGLERRLAAIWGEVLGVEHVARDHDFFALGGDSLQAARLGARIIEEIPEAAEVFFDELLRNVLENPQVAALAAYLTGQDSALPAEPDALAEQPEGEPVLVPLGGTGERRYLLAHDATGSFVGHPRLLRALRERGTVFGVSGELLARHRDLPAHLLRDRLVADVVAEVPRQGSYRVVGYGSGGALALHLARQLAESGVELTGLTLTDPLADDGPADPCATDITVIRTPGGPDMADWWERVCLGRFQVFETEDASAAALGRALDGEGG</sequence>
<dbReference type="Gene3D" id="2.30.38.10">
    <property type="entry name" value="Luciferase, Domain 3"/>
    <property type="match status" value="1"/>
</dbReference>
<organism evidence="10 11">
    <name type="scientific">Nonomuraea purpurea</name>
    <dbReference type="NCBI Taxonomy" id="1849276"/>
    <lineage>
        <taxon>Bacteria</taxon>
        <taxon>Bacillati</taxon>
        <taxon>Actinomycetota</taxon>
        <taxon>Actinomycetes</taxon>
        <taxon>Streptosporangiales</taxon>
        <taxon>Streptosporangiaceae</taxon>
        <taxon>Nonomuraea</taxon>
    </lineage>
</organism>
<dbReference type="InterPro" id="IPR041464">
    <property type="entry name" value="TubC_N"/>
</dbReference>
<gene>
    <name evidence="10" type="ORF">ACFOY2_43595</name>
</gene>
<comment type="pathway">
    <text evidence="2">Siderophore biosynthesis; mycobactin biosynthesis.</text>
</comment>
<dbReference type="PROSITE" id="PS00455">
    <property type="entry name" value="AMP_BINDING"/>
    <property type="match status" value="1"/>
</dbReference>
<dbReference type="Gene3D" id="3.40.50.980">
    <property type="match status" value="2"/>
</dbReference>
<dbReference type="Pfam" id="PF08242">
    <property type="entry name" value="Methyltransf_12"/>
    <property type="match status" value="1"/>
</dbReference>
<dbReference type="RefSeq" id="WP_379534024.1">
    <property type="nucleotide sequence ID" value="NZ_JBHSBI010000032.1"/>
</dbReference>
<dbReference type="Gene3D" id="1.10.10.1830">
    <property type="entry name" value="Non-ribosomal peptide synthase, adenylation domain"/>
    <property type="match status" value="1"/>
</dbReference>
<dbReference type="PROSITE" id="PS00012">
    <property type="entry name" value="PHOSPHOPANTETHEINE"/>
    <property type="match status" value="1"/>
</dbReference>
<dbReference type="Pfam" id="PF18563">
    <property type="entry name" value="TubC_N"/>
    <property type="match status" value="1"/>
</dbReference>
<dbReference type="InterPro" id="IPR029058">
    <property type="entry name" value="AB_hydrolase_fold"/>
</dbReference>
<dbReference type="Proteomes" id="UP001595851">
    <property type="component" value="Unassembled WGS sequence"/>
</dbReference>
<dbReference type="Pfam" id="PF00550">
    <property type="entry name" value="PP-binding"/>
    <property type="match status" value="1"/>
</dbReference>
<dbReference type="Gene3D" id="1.10.1200.10">
    <property type="entry name" value="ACP-like"/>
    <property type="match status" value="1"/>
</dbReference>
<dbReference type="PANTHER" id="PTHR45527">
    <property type="entry name" value="NONRIBOSOMAL PEPTIDE SYNTHETASE"/>
    <property type="match status" value="1"/>
</dbReference>
<evidence type="ECO:0000256" key="1">
    <source>
        <dbReference type="ARBA" id="ARBA00001957"/>
    </source>
</evidence>
<dbReference type="CDD" id="cd19535">
    <property type="entry name" value="Cyc_NRPS"/>
    <property type="match status" value="1"/>
</dbReference>
<dbReference type="Gene3D" id="3.30.559.10">
    <property type="entry name" value="Chloramphenicol acetyltransferase-like domain"/>
    <property type="match status" value="1"/>
</dbReference>
<dbReference type="InterPro" id="IPR036736">
    <property type="entry name" value="ACP-like_sf"/>
</dbReference>
<dbReference type="InterPro" id="IPR001242">
    <property type="entry name" value="Condensation_dom"/>
</dbReference>
<evidence type="ECO:0000256" key="2">
    <source>
        <dbReference type="ARBA" id="ARBA00005102"/>
    </source>
</evidence>
<dbReference type="NCBIfam" id="TIGR01733">
    <property type="entry name" value="AA-adenyl-dom"/>
    <property type="match status" value="1"/>
</dbReference>
<comment type="caution">
    <text evidence="10">The sequence shown here is derived from an EMBL/GenBank/DDBJ whole genome shotgun (WGS) entry which is preliminary data.</text>
</comment>
<keyword evidence="7" id="KW-0436">Ligase</keyword>
<dbReference type="Pfam" id="PF00668">
    <property type="entry name" value="Condensation"/>
    <property type="match status" value="1"/>
</dbReference>
<keyword evidence="11" id="KW-1185">Reference proteome</keyword>
<dbReference type="SUPFAM" id="SSF52777">
    <property type="entry name" value="CoA-dependent acyltransferases"/>
    <property type="match status" value="2"/>
</dbReference>
<feature type="domain" description="Carrier" evidence="9">
    <location>
        <begin position="1417"/>
        <end position="1498"/>
    </location>
</feature>
<comment type="similarity">
    <text evidence="3">Belongs to the ATP-dependent AMP-binding enzyme family. MbtB subfamily.</text>
</comment>
<keyword evidence="5" id="KW-0596">Phosphopantetheine</keyword>
<dbReference type="PROSITE" id="PS50075">
    <property type="entry name" value="CARRIER"/>
    <property type="match status" value="1"/>
</dbReference>
<dbReference type="Gene3D" id="3.30.559.30">
    <property type="entry name" value="Nonribosomal peptide synthetase, condensation domain"/>
    <property type="match status" value="1"/>
</dbReference>
<evidence type="ECO:0000256" key="6">
    <source>
        <dbReference type="ARBA" id="ARBA00022553"/>
    </source>
</evidence>
<dbReference type="InterPro" id="IPR020845">
    <property type="entry name" value="AMP-binding_CS"/>
</dbReference>
<dbReference type="InterPro" id="IPR045851">
    <property type="entry name" value="AMP-bd_C_sf"/>
</dbReference>
<dbReference type="Pfam" id="PF00501">
    <property type="entry name" value="AMP-binding"/>
    <property type="match status" value="1"/>
</dbReference>
<evidence type="ECO:0000256" key="4">
    <source>
        <dbReference type="ARBA" id="ARBA00016743"/>
    </source>
</evidence>
<dbReference type="CDD" id="cd02440">
    <property type="entry name" value="AdoMet_MTases"/>
    <property type="match status" value="1"/>
</dbReference>
<dbReference type="PANTHER" id="PTHR45527:SF10">
    <property type="entry name" value="PYOCHELIN SYNTHASE PCHF"/>
    <property type="match status" value="1"/>
</dbReference>
<dbReference type="InterPro" id="IPR057737">
    <property type="entry name" value="Condensation_MtbB-like"/>
</dbReference>
<dbReference type="CDD" id="cd12114">
    <property type="entry name" value="A_NRPS_TlmIV_like"/>
    <property type="match status" value="1"/>
</dbReference>
<dbReference type="InterPro" id="IPR009081">
    <property type="entry name" value="PP-bd_ACP"/>
</dbReference>
<dbReference type="SUPFAM" id="SSF53335">
    <property type="entry name" value="S-adenosyl-L-methionine-dependent methyltransferases"/>
    <property type="match status" value="1"/>
</dbReference>
<name>A0ABV8GMG3_9ACTN</name>
<evidence type="ECO:0000313" key="10">
    <source>
        <dbReference type="EMBL" id="MFC4014175.1"/>
    </source>
</evidence>
<dbReference type="EMBL" id="JBHSBI010000032">
    <property type="protein sequence ID" value="MFC4014175.1"/>
    <property type="molecule type" value="Genomic_DNA"/>
</dbReference>
<dbReference type="InterPro" id="IPR029063">
    <property type="entry name" value="SAM-dependent_MTases_sf"/>
</dbReference>
<evidence type="ECO:0000256" key="3">
    <source>
        <dbReference type="ARBA" id="ARBA00007380"/>
    </source>
</evidence>
<evidence type="ECO:0000256" key="8">
    <source>
        <dbReference type="ARBA" id="ARBA00033440"/>
    </source>
</evidence>
<comment type="cofactor">
    <cofactor evidence="1">
        <name>pantetheine 4'-phosphate</name>
        <dbReference type="ChEBI" id="CHEBI:47942"/>
    </cofactor>
</comment>
<dbReference type="InterPro" id="IPR044894">
    <property type="entry name" value="TubC_N_sf"/>
</dbReference>
<dbReference type="InterPro" id="IPR006162">
    <property type="entry name" value="Ppantetheine_attach_site"/>
</dbReference>
<evidence type="ECO:0000256" key="7">
    <source>
        <dbReference type="ARBA" id="ARBA00022598"/>
    </source>
</evidence>
<dbReference type="InterPro" id="IPR013217">
    <property type="entry name" value="Methyltransf_12"/>
</dbReference>
<dbReference type="SUPFAM" id="SSF56801">
    <property type="entry name" value="Acetyl-CoA synthetase-like"/>
    <property type="match status" value="1"/>
</dbReference>
<dbReference type="SUPFAM" id="SSF53474">
    <property type="entry name" value="alpha/beta-Hydrolases"/>
    <property type="match status" value="1"/>
</dbReference>
<dbReference type="InterPro" id="IPR000873">
    <property type="entry name" value="AMP-dep_synth/lig_dom"/>
</dbReference>
<dbReference type="InterPro" id="IPR023213">
    <property type="entry name" value="CAT-like_dom_sf"/>
</dbReference>
<keyword evidence="6" id="KW-0597">Phosphoprotein</keyword>
<evidence type="ECO:0000313" key="11">
    <source>
        <dbReference type="Proteomes" id="UP001595851"/>
    </source>
</evidence>
<reference evidence="11" key="1">
    <citation type="journal article" date="2019" name="Int. J. Syst. Evol. Microbiol.">
        <title>The Global Catalogue of Microorganisms (GCM) 10K type strain sequencing project: providing services to taxonomists for standard genome sequencing and annotation.</title>
        <authorList>
            <consortium name="The Broad Institute Genomics Platform"/>
            <consortium name="The Broad Institute Genome Sequencing Center for Infectious Disease"/>
            <person name="Wu L."/>
            <person name="Ma J."/>
        </authorList>
    </citation>
    <scope>NUCLEOTIDE SEQUENCE [LARGE SCALE GENOMIC DNA]</scope>
    <source>
        <strain evidence="11">TBRC 1276</strain>
    </source>
</reference>
<dbReference type="InterPro" id="IPR010071">
    <property type="entry name" value="AA_adenyl_dom"/>
</dbReference>
<dbReference type="Gene3D" id="3.40.50.150">
    <property type="entry name" value="Vaccinia Virus protein VP39"/>
    <property type="match status" value="1"/>
</dbReference>
<evidence type="ECO:0000259" key="9">
    <source>
        <dbReference type="PROSITE" id="PS50075"/>
    </source>
</evidence>
<proteinExistence type="inferred from homology"/>
<protein>
    <recommendedName>
        <fullName evidence="4">Phenyloxazoline synthase MbtB</fullName>
    </recommendedName>
    <alternativeName>
        <fullName evidence="8">Mycobactin synthetase protein B</fullName>
    </alternativeName>
</protein>
<evidence type="ECO:0000256" key="5">
    <source>
        <dbReference type="ARBA" id="ARBA00022450"/>
    </source>
</evidence>
<accession>A0ABV8GMG3</accession>
<dbReference type="Gene3D" id="3.30.300.30">
    <property type="match status" value="1"/>
</dbReference>